<sequence length="418" mass="48231">MSESDETKSISSLISSSSSSRPKKYICTYEGCDKAYNRPSLLEQHLRTHSNDRPYKCTVEDCDKAFFRKSHLETHIVSHSEKKPFHCSVCGKGVNSRQHLKRHEITHTKSFKCTFENCQEAFYKHQSLRHHILSVHEKTLTCKQCNKVFTRPSKLAQHKLKHHGGSPAYQCDHPGCFKNFQTWSVLQFHIKQSHPKLKCPKCGKGCVGKKGLSSHMLSHDDSTMIKIWTCDYCDVGKFAKKNELVEHYNIFHDGNIPDDLLKETEVKKLENLLDQGSKLNSLHELETEKLKVKEDEEEDDDDEEEEDSLDEKRSDVRSDSMSAQRSIKSFTASLEGSKSVSKLISNSGKKINCPKNNCDRMFSREYDLRRHLKWHDDNLQRIESFLNSIEKEETPEGEPLVKKARMDLLPNETSVISR</sequence>
<dbReference type="GO" id="GO:0000978">
    <property type="term" value="F:RNA polymerase II cis-regulatory region sequence-specific DNA binding"/>
    <property type="evidence" value="ECO:0007669"/>
    <property type="project" value="UniProtKB-ARBA"/>
</dbReference>
<dbReference type="AlphaFoldDB" id="C4YIG8"/>
<evidence type="ECO:0000256" key="1">
    <source>
        <dbReference type="ARBA" id="ARBA00004123"/>
    </source>
</evidence>
<evidence type="ECO:0000256" key="8">
    <source>
        <dbReference type="ARBA" id="ARBA00023163"/>
    </source>
</evidence>
<dbReference type="PANTHER" id="PTHR47772:SF13">
    <property type="entry name" value="GASTRULA ZINC FINGER PROTEIN XLCGF49.1-LIKE-RELATED"/>
    <property type="match status" value="1"/>
</dbReference>
<feature type="domain" description="C2H2-type" evidence="13">
    <location>
        <begin position="111"/>
        <end position="136"/>
    </location>
</feature>
<dbReference type="HOGENOM" id="CLU_044102_0_0_1"/>
<dbReference type="SUPFAM" id="SSF57667">
    <property type="entry name" value="beta-beta-alpha zinc fingers"/>
    <property type="match status" value="4"/>
</dbReference>
<dbReference type="FunFam" id="3.30.160.60:FF:002391">
    <property type="entry name" value="Transcription factor IIIA"/>
    <property type="match status" value="1"/>
</dbReference>
<dbReference type="Gene3D" id="3.30.160.60">
    <property type="entry name" value="Classic Zinc Finger"/>
    <property type="match status" value="5"/>
</dbReference>
<dbReference type="InterPro" id="IPR036236">
    <property type="entry name" value="Znf_C2H2_sf"/>
</dbReference>
<keyword evidence="9" id="KW-0539">Nucleus</keyword>
<dbReference type="PaxDb" id="5476-C4YIG8"/>
<feature type="domain" description="C2H2-type" evidence="13">
    <location>
        <begin position="85"/>
        <end position="112"/>
    </location>
</feature>
<dbReference type="OMA" id="SFYKHPQ"/>
<name>C4YIG8_CANAW</name>
<accession>C4YIG8</accession>
<feature type="compositionally biased region" description="Acidic residues" evidence="12">
    <location>
        <begin position="295"/>
        <end position="309"/>
    </location>
</feature>
<dbReference type="VEuPathDB" id="FungiDB:CAWG_04242"/>
<dbReference type="SMART" id="SM00355">
    <property type="entry name" value="ZnF_C2H2"/>
    <property type="match status" value="9"/>
</dbReference>
<gene>
    <name evidence="14" type="ORF">CAWG_04242</name>
</gene>
<keyword evidence="7" id="KW-0238">DNA-binding</keyword>
<keyword evidence="15" id="KW-1185">Reference proteome</keyword>
<dbReference type="FunFam" id="3.30.160.60:FF:000125">
    <property type="entry name" value="Putative zinc finger protein 143"/>
    <property type="match status" value="1"/>
</dbReference>
<keyword evidence="4 11" id="KW-0863">Zinc-finger</keyword>
<feature type="domain" description="C2H2-type" evidence="13">
    <location>
        <begin position="25"/>
        <end position="54"/>
    </location>
</feature>
<proteinExistence type="predicted"/>
<organism evidence="14 15">
    <name type="scientific">Candida albicans (strain WO-1)</name>
    <name type="common">Yeast</name>
    <dbReference type="NCBI Taxonomy" id="294748"/>
    <lineage>
        <taxon>Eukaryota</taxon>
        <taxon>Fungi</taxon>
        <taxon>Dikarya</taxon>
        <taxon>Ascomycota</taxon>
        <taxon>Saccharomycotina</taxon>
        <taxon>Pichiomycetes</taxon>
        <taxon>Debaryomycetaceae</taxon>
        <taxon>Candida/Lodderomyces clade</taxon>
        <taxon>Candida</taxon>
    </lineage>
</organism>
<keyword evidence="8" id="KW-0804">Transcription</keyword>
<feature type="region of interest" description="Disordered" evidence="12">
    <location>
        <begin position="288"/>
        <end position="324"/>
    </location>
</feature>
<feature type="domain" description="C2H2-type" evidence="13">
    <location>
        <begin position="55"/>
        <end position="84"/>
    </location>
</feature>
<feature type="region of interest" description="Disordered" evidence="12">
    <location>
        <begin position="1"/>
        <end position="20"/>
    </location>
</feature>
<reference evidence="14 15" key="1">
    <citation type="journal article" date="2009" name="Nature">
        <title>Evolution of pathogenicity and sexual reproduction in eight Candida genomes.</title>
        <authorList>
            <person name="Butler G."/>
            <person name="Rasmussen M.D."/>
            <person name="Lin M.F."/>
            <person name="Santos M.A."/>
            <person name="Sakthikumar S."/>
            <person name="Munro C.A."/>
            <person name="Rheinbay E."/>
            <person name="Grabherr M."/>
            <person name="Forche A."/>
            <person name="Reedy J.L."/>
            <person name="Agrafioti I."/>
            <person name="Arnaud M.B."/>
            <person name="Bates S."/>
            <person name="Brown A.J."/>
            <person name="Brunke S."/>
            <person name="Costanzo M.C."/>
            <person name="Fitzpatrick D.A."/>
            <person name="de Groot P.W."/>
            <person name="Harris D."/>
            <person name="Hoyer L.L."/>
            <person name="Hube B."/>
            <person name="Klis F.M."/>
            <person name="Kodira C."/>
            <person name="Lennard N."/>
            <person name="Logue M.E."/>
            <person name="Martin R."/>
            <person name="Neiman A.M."/>
            <person name="Nikolaou E."/>
            <person name="Quail M.A."/>
            <person name="Quinn J."/>
            <person name="Santos M.C."/>
            <person name="Schmitzberger F.F."/>
            <person name="Sherlock G."/>
            <person name="Shah P."/>
            <person name="Silverstein K.A."/>
            <person name="Skrzypek M.S."/>
            <person name="Soll D."/>
            <person name="Staggs R."/>
            <person name="Stansfield I."/>
            <person name="Stumpf M.P."/>
            <person name="Sudbery P.E."/>
            <person name="Srikantha T."/>
            <person name="Zeng Q."/>
            <person name="Berman J."/>
            <person name="Berriman M."/>
            <person name="Heitman J."/>
            <person name="Gow N.A."/>
            <person name="Lorenz M.C."/>
            <person name="Birren B.W."/>
            <person name="Kellis M."/>
            <person name="Cuomo C.A."/>
        </authorList>
    </citation>
    <scope>NUCLEOTIDE SEQUENCE [LARGE SCALE GENOMIC DNA]</scope>
    <source>
        <strain evidence="14 15">WO-1</strain>
    </source>
</reference>
<dbReference type="OrthoDB" id="4748970at2759"/>
<feature type="domain" description="C2H2-type" evidence="13">
    <location>
        <begin position="351"/>
        <end position="380"/>
    </location>
</feature>
<evidence type="ECO:0000256" key="2">
    <source>
        <dbReference type="ARBA" id="ARBA00022723"/>
    </source>
</evidence>
<dbReference type="InterPro" id="IPR013087">
    <property type="entry name" value="Znf_C2H2_type"/>
</dbReference>
<evidence type="ECO:0000256" key="10">
    <source>
        <dbReference type="ARBA" id="ARBA00040434"/>
    </source>
</evidence>
<feature type="compositionally biased region" description="Low complexity" evidence="12">
    <location>
        <begin position="9"/>
        <end position="20"/>
    </location>
</feature>
<comment type="subcellular location">
    <subcellularLocation>
        <location evidence="1">Nucleus</location>
    </subcellularLocation>
</comment>
<evidence type="ECO:0000256" key="6">
    <source>
        <dbReference type="ARBA" id="ARBA00023015"/>
    </source>
</evidence>
<dbReference type="PROSITE" id="PS50157">
    <property type="entry name" value="ZINC_FINGER_C2H2_2"/>
    <property type="match status" value="7"/>
</dbReference>
<dbReference type="GO" id="GO:0000981">
    <property type="term" value="F:DNA-binding transcription factor activity, RNA polymerase II-specific"/>
    <property type="evidence" value="ECO:0007669"/>
    <property type="project" value="UniProtKB-ARBA"/>
</dbReference>
<dbReference type="EMBL" id="CH672350">
    <property type="protein sequence ID" value="EEQ45903.1"/>
    <property type="molecule type" value="Genomic_DNA"/>
</dbReference>
<evidence type="ECO:0000256" key="7">
    <source>
        <dbReference type="ARBA" id="ARBA00023125"/>
    </source>
</evidence>
<dbReference type="GO" id="GO:0005634">
    <property type="term" value="C:nucleus"/>
    <property type="evidence" value="ECO:0007669"/>
    <property type="project" value="UniProtKB-SubCell"/>
</dbReference>
<feature type="domain" description="C2H2-type" evidence="13">
    <location>
        <begin position="169"/>
        <end position="199"/>
    </location>
</feature>
<evidence type="ECO:0000256" key="11">
    <source>
        <dbReference type="PROSITE-ProRule" id="PRU00042"/>
    </source>
</evidence>
<dbReference type="InterPro" id="IPR050636">
    <property type="entry name" value="C2H2-ZF_domain-containing"/>
</dbReference>
<evidence type="ECO:0000256" key="9">
    <source>
        <dbReference type="ARBA" id="ARBA00023242"/>
    </source>
</evidence>
<dbReference type="GO" id="GO:0008270">
    <property type="term" value="F:zinc ion binding"/>
    <property type="evidence" value="ECO:0007669"/>
    <property type="project" value="UniProtKB-KW"/>
</dbReference>
<dbReference type="PANTHER" id="PTHR47772">
    <property type="entry name" value="ZINC FINGER PROTEIN 200"/>
    <property type="match status" value="1"/>
</dbReference>
<dbReference type="PROSITE" id="PS00028">
    <property type="entry name" value="ZINC_FINGER_C2H2_1"/>
    <property type="match status" value="8"/>
</dbReference>
<evidence type="ECO:0000256" key="5">
    <source>
        <dbReference type="ARBA" id="ARBA00022833"/>
    </source>
</evidence>
<evidence type="ECO:0000313" key="15">
    <source>
        <dbReference type="Proteomes" id="UP000001429"/>
    </source>
</evidence>
<protein>
    <recommendedName>
        <fullName evidence="10">Transcription factor IIIA</fullName>
    </recommendedName>
</protein>
<evidence type="ECO:0000256" key="4">
    <source>
        <dbReference type="ARBA" id="ARBA00022771"/>
    </source>
</evidence>
<keyword evidence="3" id="KW-0677">Repeat</keyword>
<evidence type="ECO:0000259" key="13">
    <source>
        <dbReference type="PROSITE" id="PS50157"/>
    </source>
</evidence>
<keyword evidence="6" id="KW-0805">Transcription regulation</keyword>
<dbReference type="Proteomes" id="UP000001429">
    <property type="component" value="Chromosome 2"/>
</dbReference>
<dbReference type="Pfam" id="PF00096">
    <property type="entry name" value="zf-C2H2"/>
    <property type="match status" value="6"/>
</dbReference>
<evidence type="ECO:0000256" key="3">
    <source>
        <dbReference type="ARBA" id="ARBA00022737"/>
    </source>
</evidence>
<keyword evidence="2" id="KW-0479">Metal-binding</keyword>
<keyword evidence="5" id="KW-0862">Zinc</keyword>
<feature type="domain" description="C2H2-type" evidence="13">
    <location>
        <begin position="140"/>
        <end position="167"/>
    </location>
</feature>
<evidence type="ECO:0000313" key="14">
    <source>
        <dbReference type="EMBL" id="EEQ45903.1"/>
    </source>
</evidence>
<evidence type="ECO:0000256" key="12">
    <source>
        <dbReference type="SAM" id="MobiDB-lite"/>
    </source>
</evidence>